<dbReference type="Gene3D" id="2.40.170.20">
    <property type="entry name" value="TonB-dependent receptor, beta-barrel domain"/>
    <property type="match status" value="1"/>
</dbReference>
<keyword evidence="3" id="KW-0998">Cell outer membrane</keyword>
<evidence type="ECO:0000259" key="4">
    <source>
        <dbReference type="Pfam" id="PF07715"/>
    </source>
</evidence>
<dbReference type="Gene3D" id="2.60.40.1120">
    <property type="entry name" value="Carboxypeptidase-like, regulatory domain"/>
    <property type="match status" value="1"/>
</dbReference>
<keyword evidence="6" id="KW-1185">Reference proteome</keyword>
<dbReference type="InterPro" id="IPR008969">
    <property type="entry name" value="CarboxyPept-like_regulatory"/>
</dbReference>
<organism evidence="5 6">
    <name type="scientific">Emticicia agri</name>
    <dbReference type="NCBI Taxonomy" id="2492393"/>
    <lineage>
        <taxon>Bacteria</taxon>
        <taxon>Pseudomonadati</taxon>
        <taxon>Bacteroidota</taxon>
        <taxon>Cytophagia</taxon>
        <taxon>Cytophagales</taxon>
        <taxon>Leadbetterellaceae</taxon>
        <taxon>Emticicia</taxon>
    </lineage>
</organism>
<evidence type="ECO:0000256" key="3">
    <source>
        <dbReference type="ARBA" id="ARBA00023237"/>
    </source>
</evidence>
<name>A0A4V1ZD19_9BACT</name>
<dbReference type="OrthoDB" id="1075473at2"/>
<keyword evidence="2" id="KW-0472">Membrane</keyword>
<evidence type="ECO:0000256" key="1">
    <source>
        <dbReference type="ARBA" id="ARBA00004442"/>
    </source>
</evidence>
<sequence length="725" mass="81201">MNKLLPYILFLFFLIPQLFAQTIIKGRITDKKGEALPGANVFIKGSYDGASSDAEGNFSFRTSRKDTATLAASFVGYENYAQKITLNNATLELTIQMQESMNVLNTVTITAGTFEASDSKKMVMLKPLDIVTTAGGGADITAVMQLLPGAQRVGEQEGLFVRGGSANETKTVIDGMIVQNPFFSSTPDVPQRGRFTPFMFKGTSFSTGGYSAQYGQALSSVLLLNTKDKTDDASGWNIGANLAGLGATYTHKGSISGSVYYTNLSPFFNLMKSNVLFDKAPQGINTSLTINENLTKNSSLKVYGTYSDSQSSMLFPSYDDAGTHYSFDLKNKNLFTNGTYQVNFDEGRWVLLTGLSYSHNTDRIKIGNDDGDRLDERTQARAVMTRLFGKNNASSVLFGAEFHAIRVGNIYNEYDFRLKDNYSAAFVETEVYLTPKLAGRFGMRTEYTSVISKANIAPRISLAYKTGQYSQVSLAAGQFYQTPEKNYLYLNQQLGYELANHLILNYQLIKNDRTFRIEGFKKDYKNLVLEHTNYYDPNPYRFPTGPTDNSGKGYAQGFDVFFRDKKSIKSGEFWLTYSFLDTERLFRNYQKATTPTFASKHNVSVVYKQFFEKIGTNVGVTFTHTSGRPNYDFATTSFTPEYTKPYQNVSLSASHIRTIKGNFIVFYATLDNVFARKNVFGYRYSGDGKQRFEVIPPMYRTFFIGLSMNLSKQMSKPKEADLDNL</sequence>
<evidence type="ECO:0000256" key="2">
    <source>
        <dbReference type="ARBA" id="ARBA00023136"/>
    </source>
</evidence>
<comment type="subcellular location">
    <subcellularLocation>
        <location evidence="1">Cell outer membrane</location>
    </subcellularLocation>
</comment>
<feature type="domain" description="TonB-dependent receptor plug" evidence="4">
    <location>
        <begin position="136"/>
        <end position="216"/>
    </location>
</feature>
<dbReference type="SUPFAM" id="SSF49464">
    <property type="entry name" value="Carboxypeptidase regulatory domain-like"/>
    <property type="match status" value="1"/>
</dbReference>
<dbReference type="AlphaFoldDB" id="A0A4V1ZD19"/>
<dbReference type="Proteomes" id="UP000293162">
    <property type="component" value="Unassembled WGS sequence"/>
</dbReference>
<reference evidence="5 6" key="1">
    <citation type="submission" date="2019-02" db="EMBL/GenBank/DDBJ databases">
        <title>Bacterial novel species Emticicia sp. 17J42-9 isolated from soil.</title>
        <authorList>
            <person name="Jung H.-Y."/>
        </authorList>
    </citation>
    <scope>NUCLEOTIDE SEQUENCE [LARGE SCALE GENOMIC DNA]</scope>
    <source>
        <strain evidence="5 6">17J42-9</strain>
    </source>
</reference>
<evidence type="ECO:0000313" key="6">
    <source>
        <dbReference type="Proteomes" id="UP000293162"/>
    </source>
</evidence>
<accession>A0A4V1ZD19</accession>
<dbReference type="Pfam" id="PF13715">
    <property type="entry name" value="CarbopepD_reg_2"/>
    <property type="match status" value="1"/>
</dbReference>
<dbReference type="RefSeq" id="WP_130022225.1">
    <property type="nucleotide sequence ID" value="NZ_SEWF01000023.1"/>
</dbReference>
<dbReference type="InterPro" id="IPR036942">
    <property type="entry name" value="Beta-barrel_TonB_sf"/>
</dbReference>
<comment type="caution">
    <text evidence="5">The sequence shown here is derived from an EMBL/GenBank/DDBJ whole genome shotgun (WGS) entry which is preliminary data.</text>
</comment>
<keyword evidence="5" id="KW-0675">Receptor</keyword>
<dbReference type="InterPro" id="IPR012910">
    <property type="entry name" value="Plug_dom"/>
</dbReference>
<dbReference type="Pfam" id="PF07715">
    <property type="entry name" value="Plug"/>
    <property type="match status" value="1"/>
</dbReference>
<dbReference type="GO" id="GO:0009279">
    <property type="term" value="C:cell outer membrane"/>
    <property type="evidence" value="ECO:0007669"/>
    <property type="project" value="UniProtKB-SubCell"/>
</dbReference>
<protein>
    <submittedName>
        <fullName evidence="5">TonB-dependent receptor</fullName>
    </submittedName>
</protein>
<dbReference type="EMBL" id="SEWF01000023">
    <property type="protein sequence ID" value="RYU94620.1"/>
    <property type="molecule type" value="Genomic_DNA"/>
</dbReference>
<dbReference type="SUPFAM" id="SSF56935">
    <property type="entry name" value="Porins"/>
    <property type="match status" value="1"/>
</dbReference>
<proteinExistence type="predicted"/>
<gene>
    <name evidence="5" type="ORF">EWM59_15925</name>
</gene>
<evidence type="ECO:0000313" key="5">
    <source>
        <dbReference type="EMBL" id="RYU94620.1"/>
    </source>
</evidence>